<reference evidence="1 2" key="1">
    <citation type="journal article" date="2018" name="Evol. Lett.">
        <title>Horizontal gene cluster transfer increased hallucinogenic mushroom diversity.</title>
        <authorList>
            <person name="Reynolds H.T."/>
            <person name="Vijayakumar V."/>
            <person name="Gluck-Thaler E."/>
            <person name="Korotkin H.B."/>
            <person name="Matheny P.B."/>
            <person name="Slot J.C."/>
        </authorList>
    </citation>
    <scope>NUCLEOTIDE SEQUENCE [LARGE SCALE GENOMIC DNA]</scope>
    <source>
        <strain evidence="1 2">2631</strain>
    </source>
</reference>
<sequence length="311" mass="34711">MSVWGWVPFSALEMQEALTSCSNMLAPGPDHIKWSHLKMLMHGPTHIFTVLLSLANACLWVGHWPKHFKESMSVVIPKLNKLFYSTPKVLRPIVLLNTVGKLIKKMLSNCIQFNSITSDVFYPNQIRGICQRFTKDAGLILMHMVHAGWVKGLKTSVIAFDVPQFFLSLNYEVLIAILWKLGFSANIVKFFSHYLVGRSTQYAWGDFFSDLCQADVGVGQSSTMSPVLSTMAPLLYNQSHFLITVLPLNGLMVSYSSSSRNLDSLWSTTSLRCFTLTVCTPKTPPCQSGLCSVRFNPSQTQAALAVLGFLF</sequence>
<dbReference type="STRING" id="93625.A0A409XRI6"/>
<name>A0A409XRI6_PSICY</name>
<comment type="caution">
    <text evidence="1">The sequence shown here is derived from an EMBL/GenBank/DDBJ whole genome shotgun (WGS) entry which is preliminary data.</text>
</comment>
<dbReference type="PANTHER" id="PTHR33481:SF1">
    <property type="entry name" value="ENDONUCLEASE_EXONUCLEASE_PHOSPHATASE DOMAIN-CONTAINING PROTEIN-RELATED"/>
    <property type="match status" value="1"/>
</dbReference>
<evidence type="ECO:0000313" key="2">
    <source>
        <dbReference type="Proteomes" id="UP000283269"/>
    </source>
</evidence>
<accession>A0A409XRI6</accession>
<gene>
    <name evidence="1" type="ORF">CVT25_014425</name>
</gene>
<proteinExistence type="predicted"/>
<organism evidence="1 2">
    <name type="scientific">Psilocybe cyanescens</name>
    <dbReference type="NCBI Taxonomy" id="93625"/>
    <lineage>
        <taxon>Eukaryota</taxon>
        <taxon>Fungi</taxon>
        <taxon>Dikarya</taxon>
        <taxon>Basidiomycota</taxon>
        <taxon>Agaricomycotina</taxon>
        <taxon>Agaricomycetes</taxon>
        <taxon>Agaricomycetidae</taxon>
        <taxon>Agaricales</taxon>
        <taxon>Agaricineae</taxon>
        <taxon>Strophariaceae</taxon>
        <taxon>Psilocybe</taxon>
    </lineage>
</organism>
<dbReference type="InParanoid" id="A0A409XRI6"/>
<keyword evidence="2" id="KW-1185">Reference proteome</keyword>
<dbReference type="Proteomes" id="UP000283269">
    <property type="component" value="Unassembled WGS sequence"/>
</dbReference>
<protein>
    <submittedName>
        <fullName evidence="1">Uncharacterized protein</fullName>
    </submittedName>
</protein>
<evidence type="ECO:0000313" key="1">
    <source>
        <dbReference type="EMBL" id="PPQ93324.1"/>
    </source>
</evidence>
<dbReference type="PANTHER" id="PTHR33481">
    <property type="entry name" value="REVERSE TRANSCRIPTASE"/>
    <property type="match status" value="1"/>
</dbReference>
<dbReference type="AlphaFoldDB" id="A0A409XRI6"/>
<dbReference type="OrthoDB" id="412006at2759"/>
<dbReference type="EMBL" id="NHYD01000789">
    <property type="protein sequence ID" value="PPQ93324.1"/>
    <property type="molecule type" value="Genomic_DNA"/>
</dbReference>